<keyword evidence="5" id="KW-1185">Reference proteome</keyword>
<dbReference type="GO" id="GO:0016491">
    <property type="term" value="F:oxidoreductase activity"/>
    <property type="evidence" value="ECO:0007669"/>
    <property type="project" value="UniProtKB-KW"/>
</dbReference>
<dbReference type="AlphaFoldDB" id="A0A1M6F6L4"/>
<evidence type="ECO:0000256" key="1">
    <source>
        <dbReference type="ARBA" id="ARBA00006484"/>
    </source>
</evidence>
<protein>
    <submittedName>
        <fullName evidence="4">Short-chain dehydrogenase</fullName>
    </submittedName>
</protein>
<accession>A0A1M6F6L4</accession>
<dbReference type="InterPro" id="IPR036291">
    <property type="entry name" value="NAD(P)-bd_dom_sf"/>
</dbReference>
<evidence type="ECO:0000256" key="3">
    <source>
        <dbReference type="RuleBase" id="RU000363"/>
    </source>
</evidence>
<dbReference type="Pfam" id="PF00106">
    <property type="entry name" value="adh_short"/>
    <property type="match status" value="1"/>
</dbReference>
<gene>
    <name evidence="4" type="ORF">SAMN04488513_102313</name>
</gene>
<proteinExistence type="inferred from homology"/>
<name>A0A1M6F6L4_9FLAO</name>
<dbReference type="RefSeq" id="WP_072990768.1">
    <property type="nucleotide sequence ID" value="NZ_FQYU01000002.1"/>
</dbReference>
<evidence type="ECO:0000313" key="4">
    <source>
        <dbReference type="EMBL" id="SHI93310.1"/>
    </source>
</evidence>
<dbReference type="CDD" id="cd05374">
    <property type="entry name" value="17beta-HSD-like_SDR_c"/>
    <property type="match status" value="1"/>
</dbReference>
<dbReference type="SUPFAM" id="SSF51735">
    <property type="entry name" value="NAD(P)-binding Rossmann-fold domains"/>
    <property type="match status" value="1"/>
</dbReference>
<dbReference type="Proteomes" id="UP000184543">
    <property type="component" value="Unassembled WGS sequence"/>
</dbReference>
<keyword evidence="2" id="KW-0560">Oxidoreductase</keyword>
<comment type="similarity">
    <text evidence="1 3">Belongs to the short-chain dehydrogenases/reductases (SDR) family.</text>
</comment>
<dbReference type="PANTHER" id="PTHR43976">
    <property type="entry name" value="SHORT CHAIN DEHYDROGENASE"/>
    <property type="match status" value="1"/>
</dbReference>
<dbReference type="PRINTS" id="PR00081">
    <property type="entry name" value="GDHRDH"/>
</dbReference>
<sequence length="269" mass="29721">MEKKVVLITGGSSGIGKSIGLFLKSKGFKVYGTTRDLNKHPDFEVFDLLELDVTDRESIDRAVRQVIDLEQRIDILVNNAGMGITGAIEETPNSEIQRVFNTNLYGPINVSHAVLPQMRAQQSGLIINITSIAGYMGLPFRGIYSATKGALGLATEALRMEVRGFGVKVCTLAPGDFRTNIAAGRYHAPVKDDSPYKEAYMATLKMIDDDVDSSGDPIAVAKKVWEIIETKHPKVHYKVGEPLQKFSTLLKGLLPDKLYEKLLLKHYKL</sequence>
<dbReference type="STRING" id="192903.SAMN04488513_102313"/>
<organism evidence="4 5">
    <name type="scientific">Pseudozobellia thermophila</name>
    <dbReference type="NCBI Taxonomy" id="192903"/>
    <lineage>
        <taxon>Bacteria</taxon>
        <taxon>Pseudomonadati</taxon>
        <taxon>Bacteroidota</taxon>
        <taxon>Flavobacteriia</taxon>
        <taxon>Flavobacteriales</taxon>
        <taxon>Flavobacteriaceae</taxon>
        <taxon>Pseudozobellia</taxon>
    </lineage>
</organism>
<reference evidence="5" key="1">
    <citation type="submission" date="2016-11" db="EMBL/GenBank/DDBJ databases">
        <authorList>
            <person name="Varghese N."/>
            <person name="Submissions S."/>
        </authorList>
    </citation>
    <scope>NUCLEOTIDE SEQUENCE [LARGE SCALE GENOMIC DNA]</scope>
    <source>
        <strain evidence="5">DSM 19858</strain>
    </source>
</reference>
<dbReference type="InterPro" id="IPR002347">
    <property type="entry name" value="SDR_fam"/>
</dbReference>
<evidence type="ECO:0000256" key="2">
    <source>
        <dbReference type="ARBA" id="ARBA00023002"/>
    </source>
</evidence>
<dbReference type="Gene3D" id="3.40.50.720">
    <property type="entry name" value="NAD(P)-binding Rossmann-like Domain"/>
    <property type="match status" value="1"/>
</dbReference>
<dbReference type="OrthoDB" id="822355at2"/>
<dbReference type="InterPro" id="IPR051911">
    <property type="entry name" value="SDR_oxidoreductase"/>
</dbReference>
<dbReference type="PRINTS" id="PR00080">
    <property type="entry name" value="SDRFAMILY"/>
</dbReference>
<evidence type="ECO:0000313" key="5">
    <source>
        <dbReference type="Proteomes" id="UP000184543"/>
    </source>
</evidence>
<dbReference type="PANTHER" id="PTHR43976:SF16">
    <property type="entry name" value="SHORT-CHAIN DEHYDROGENASE_REDUCTASE FAMILY PROTEIN"/>
    <property type="match status" value="1"/>
</dbReference>
<dbReference type="EMBL" id="FQYU01000002">
    <property type="protein sequence ID" value="SHI93310.1"/>
    <property type="molecule type" value="Genomic_DNA"/>
</dbReference>